<evidence type="ECO:0000313" key="6">
    <source>
        <dbReference type="EMBL" id="KIM34412.1"/>
    </source>
</evidence>
<feature type="domain" description="Cytosol aminopeptidase" evidence="5">
    <location>
        <begin position="322"/>
        <end position="329"/>
    </location>
</feature>
<dbReference type="Proteomes" id="UP000054097">
    <property type="component" value="Unassembled WGS sequence"/>
</dbReference>
<dbReference type="Pfam" id="PF00883">
    <property type="entry name" value="Peptidase_M17"/>
    <property type="match status" value="1"/>
</dbReference>
<evidence type="ECO:0000256" key="4">
    <source>
        <dbReference type="ARBA" id="ARBA00022801"/>
    </source>
</evidence>
<comment type="similarity">
    <text evidence="1">Belongs to the peptidase M17 family.</text>
</comment>
<protein>
    <recommendedName>
        <fullName evidence="5">Cytosol aminopeptidase domain-containing protein</fullName>
    </recommendedName>
</protein>
<dbReference type="GO" id="GO:0070006">
    <property type="term" value="F:metalloaminopeptidase activity"/>
    <property type="evidence" value="ECO:0007669"/>
    <property type="project" value="InterPro"/>
</dbReference>
<dbReference type="PANTHER" id="PTHR11963">
    <property type="entry name" value="LEUCINE AMINOPEPTIDASE-RELATED"/>
    <property type="match status" value="1"/>
</dbReference>
<evidence type="ECO:0000256" key="3">
    <source>
        <dbReference type="ARBA" id="ARBA00022670"/>
    </source>
</evidence>
<evidence type="ECO:0000313" key="7">
    <source>
        <dbReference type="Proteomes" id="UP000054097"/>
    </source>
</evidence>
<keyword evidence="3" id="KW-0645">Protease</keyword>
<dbReference type="Gene3D" id="3.40.630.10">
    <property type="entry name" value="Zn peptidases"/>
    <property type="match status" value="1"/>
</dbReference>
<dbReference type="EMBL" id="KN824277">
    <property type="protein sequence ID" value="KIM34412.1"/>
    <property type="molecule type" value="Genomic_DNA"/>
</dbReference>
<accession>A0A0C2XZX4</accession>
<dbReference type="AlphaFoldDB" id="A0A0C2XZX4"/>
<sequence>MSSSIPDAIVLPVFQKEFSPVPEQFKREVDPSVLWKSTRAKTEKALEKRIFHQDGPTLALVAVGKEGSNENARREAARKAIATGVKAARDAGARSIGVVSHNILTHDAAVASKLAAFKFTLKTKDVEPPLAIECLSEPPQEESGLDWKTGSLYAEGQNMARELMELPGNLMTPTVFCKRATQVLKGLPNVTVHVRDEAWAAEKEMRSFLSVTAGTAEPAKFLEIHYNGAPGSNSRPLGLVGKGITFDTGGISIKPSANMKLMRGDMGGAATVVSVLTTIAKLQLPINVVMVAPLAENMPGSKATKPGDVIVAMNGKTIEVDNTDAEGRLVLADALTYISREYKPHTLIDVATLTGAMEVALGNVFSGVFSTSDELWASLQSAGEAEYDRFWRMPLDEDFGPQIYRSNADLCNTGGKPGGSCTAALFLKAFVEGIESENGAEPLVKWAHIDIAGTMDTTREGPYQNAGMTGRAVRGLVEYARQLAKSS</sequence>
<evidence type="ECO:0000256" key="2">
    <source>
        <dbReference type="ARBA" id="ARBA00022438"/>
    </source>
</evidence>
<evidence type="ECO:0000256" key="1">
    <source>
        <dbReference type="ARBA" id="ARBA00009528"/>
    </source>
</evidence>
<reference evidence="7" key="2">
    <citation type="submission" date="2015-01" db="EMBL/GenBank/DDBJ databases">
        <title>Evolutionary Origins and Diversification of the Mycorrhizal Mutualists.</title>
        <authorList>
            <consortium name="DOE Joint Genome Institute"/>
            <consortium name="Mycorrhizal Genomics Consortium"/>
            <person name="Kohler A."/>
            <person name="Kuo A."/>
            <person name="Nagy L.G."/>
            <person name="Floudas D."/>
            <person name="Copeland A."/>
            <person name="Barry K.W."/>
            <person name="Cichocki N."/>
            <person name="Veneault-Fourrey C."/>
            <person name="LaButti K."/>
            <person name="Lindquist E.A."/>
            <person name="Lipzen A."/>
            <person name="Lundell T."/>
            <person name="Morin E."/>
            <person name="Murat C."/>
            <person name="Riley R."/>
            <person name="Ohm R."/>
            <person name="Sun H."/>
            <person name="Tunlid A."/>
            <person name="Henrissat B."/>
            <person name="Grigoriev I.V."/>
            <person name="Hibbett D.S."/>
            <person name="Martin F."/>
        </authorList>
    </citation>
    <scope>NUCLEOTIDE SEQUENCE [LARGE SCALE GENOMIC DNA]</scope>
    <source>
        <strain evidence="7">MAFF 305830</strain>
    </source>
</reference>
<keyword evidence="2" id="KW-0031">Aminopeptidase</keyword>
<reference evidence="6 7" key="1">
    <citation type="submission" date="2014-04" db="EMBL/GenBank/DDBJ databases">
        <authorList>
            <consortium name="DOE Joint Genome Institute"/>
            <person name="Kuo A."/>
            <person name="Zuccaro A."/>
            <person name="Kohler A."/>
            <person name="Nagy L.G."/>
            <person name="Floudas D."/>
            <person name="Copeland A."/>
            <person name="Barry K.W."/>
            <person name="Cichocki N."/>
            <person name="Veneault-Fourrey C."/>
            <person name="LaButti K."/>
            <person name="Lindquist E.A."/>
            <person name="Lipzen A."/>
            <person name="Lundell T."/>
            <person name="Morin E."/>
            <person name="Murat C."/>
            <person name="Sun H."/>
            <person name="Tunlid A."/>
            <person name="Henrissat B."/>
            <person name="Grigoriev I.V."/>
            <person name="Hibbett D.S."/>
            <person name="Martin F."/>
            <person name="Nordberg H.P."/>
            <person name="Cantor M.N."/>
            <person name="Hua S.X."/>
        </authorList>
    </citation>
    <scope>NUCLEOTIDE SEQUENCE [LARGE SCALE GENOMIC DNA]</scope>
    <source>
        <strain evidence="6 7">MAFF 305830</strain>
    </source>
</reference>
<evidence type="ECO:0000259" key="5">
    <source>
        <dbReference type="PROSITE" id="PS00631"/>
    </source>
</evidence>
<keyword evidence="7" id="KW-1185">Reference proteome</keyword>
<dbReference type="HOGENOM" id="CLU_013734_2_2_1"/>
<gene>
    <name evidence="6" type="ORF">M408DRAFT_325819</name>
</gene>
<dbReference type="PROSITE" id="PS00631">
    <property type="entry name" value="CYTOSOL_AP"/>
    <property type="match status" value="1"/>
</dbReference>
<keyword evidence="4" id="KW-0378">Hydrolase</keyword>
<dbReference type="PRINTS" id="PR00481">
    <property type="entry name" value="LAMNOPPTDASE"/>
</dbReference>
<dbReference type="InterPro" id="IPR043472">
    <property type="entry name" value="Macro_dom-like"/>
</dbReference>
<dbReference type="SUPFAM" id="SSF52949">
    <property type="entry name" value="Macro domain-like"/>
    <property type="match status" value="1"/>
</dbReference>
<dbReference type="GO" id="GO:0030145">
    <property type="term" value="F:manganese ion binding"/>
    <property type="evidence" value="ECO:0007669"/>
    <property type="project" value="InterPro"/>
</dbReference>
<dbReference type="InterPro" id="IPR000819">
    <property type="entry name" value="Peptidase_M17_C"/>
</dbReference>
<dbReference type="OrthoDB" id="412814at2759"/>
<dbReference type="GO" id="GO:0005737">
    <property type="term" value="C:cytoplasm"/>
    <property type="evidence" value="ECO:0007669"/>
    <property type="project" value="InterPro"/>
</dbReference>
<dbReference type="PANTHER" id="PTHR11963:SF23">
    <property type="entry name" value="CYTOSOL AMINOPEPTIDASE"/>
    <property type="match status" value="1"/>
</dbReference>
<organism evidence="6 7">
    <name type="scientific">Serendipita vermifera MAFF 305830</name>
    <dbReference type="NCBI Taxonomy" id="933852"/>
    <lineage>
        <taxon>Eukaryota</taxon>
        <taxon>Fungi</taxon>
        <taxon>Dikarya</taxon>
        <taxon>Basidiomycota</taxon>
        <taxon>Agaricomycotina</taxon>
        <taxon>Agaricomycetes</taxon>
        <taxon>Sebacinales</taxon>
        <taxon>Serendipitaceae</taxon>
        <taxon>Serendipita</taxon>
    </lineage>
</organism>
<dbReference type="STRING" id="933852.A0A0C2XZX4"/>
<dbReference type="InterPro" id="IPR011356">
    <property type="entry name" value="Leucine_aapep/pepB"/>
</dbReference>
<name>A0A0C2XZX4_SERVB</name>
<dbReference type="GO" id="GO:0006508">
    <property type="term" value="P:proteolysis"/>
    <property type="evidence" value="ECO:0007669"/>
    <property type="project" value="UniProtKB-KW"/>
</dbReference>
<dbReference type="CDD" id="cd00433">
    <property type="entry name" value="Peptidase_M17"/>
    <property type="match status" value="1"/>
</dbReference>
<dbReference type="SUPFAM" id="SSF53187">
    <property type="entry name" value="Zn-dependent exopeptidases"/>
    <property type="match status" value="1"/>
</dbReference>
<dbReference type="Gene3D" id="3.40.220.10">
    <property type="entry name" value="Leucine Aminopeptidase, subunit E, domain 1"/>
    <property type="match status" value="1"/>
</dbReference>
<proteinExistence type="inferred from homology"/>